<evidence type="ECO:0000313" key="2">
    <source>
        <dbReference type="Proteomes" id="UP000238034"/>
    </source>
</evidence>
<proteinExistence type="predicted"/>
<dbReference type="AlphaFoldDB" id="A0A2T0TXF4"/>
<reference evidence="1 2" key="1">
    <citation type="submission" date="2018-03" db="EMBL/GenBank/DDBJ databases">
        <title>Genomic Encyclopedia of Type Strains, Phase III (KMG-III): the genomes of soil and plant-associated and newly described type strains.</title>
        <authorList>
            <person name="Whitman W."/>
        </authorList>
    </citation>
    <scope>NUCLEOTIDE SEQUENCE [LARGE SCALE GENOMIC DNA]</scope>
    <source>
        <strain evidence="1 2">CGMCC 1.9313</strain>
    </source>
</reference>
<dbReference type="EMBL" id="PVTH01000009">
    <property type="protein sequence ID" value="PRY50376.1"/>
    <property type="molecule type" value="Genomic_DNA"/>
</dbReference>
<keyword evidence="2" id="KW-1185">Reference proteome</keyword>
<accession>A0A2T0TXF4</accession>
<organism evidence="1 2">
    <name type="scientific">Arcticibacter pallidicorallinus</name>
    <dbReference type="NCBI Taxonomy" id="1259464"/>
    <lineage>
        <taxon>Bacteria</taxon>
        <taxon>Pseudomonadati</taxon>
        <taxon>Bacteroidota</taxon>
        <taxon>Sphingobacteriia</taxon>
        <taxon>Sphingobacteriales</taxon>
        <taxon>Sphingobacteriaceae</taxon>
        <taxon>Arcticibacter</taxon>
    </lineage>
</organism>
<sequence length="146" mass="17218">MTLILKKKRMTKAQLKRLASYLELLRLDIRIPDEFALRHLSERKQKKITLNFRNYIHSLNVIEHYVFSHIPEKNVKYAERPNFRITKDAFVLHNEIIKEREKISSSSKSKKSKKCDRPIMQLQKSEMKNLSSIAKSITSGISVNSY</sequence>
<comment type="caution">
    <text evidence="1">The sequence shown here is derived from an EMBL/GenBank/DDBJ whole genome shotgun (WGS) entry which is preliminary data.</text>
</comment>
<protein>
    <submittedName>
        <fullName evidence="1">Uncharacterized protein</fullName>
    </submittedName>
</protein>
<name>A0A2T0TXF4_9SPHI</name>
<dbReference type="Proteomes" id="UP000238034">
    <property type="component" value="Unassembled WGS sequence"/>
</dbReference>
<gene>
    <name evidence="1" type="ORF">B0I27_10999</name>
</gene>
<evidence type="ECO:0000313" key="1">
    <source>
        <dbReference type="EMBL" id="PRY50376.1"/>
    </source>
</evidence>